<dbReference type="Gene3D" id="3.40.50.150">
    <property type="entry name" value="Vaccinia Virus protein VP39"/>
    <property type="match status" value="1"/>
</dbReference>
<dbReference type="GO" id="GO:0032259">
    <property type="term" value="P:methylation"/>
    <property type="evidence" value="ECO:0007669"/>
    <property type="project" value="UniProtKB-KW"/>
</dbReference>
<evidence type="ECO:0000259" key="1">
    <source>
        <dbReference type="Pfam" id="PF03848"/>
    </source>
</evidence>
<dbReference type="GO" id="GO:0008168">
    <property type="term" value="F:methyltransferase activity"/>
    <property type="evidence" value="ECO:0007669"/>
    <property type="project" value="UniProtKB-KW"/>
</dbReference>
<organism evidence="2 3">
    <name type="scientific">Priestia megaterium</name>
    <name type="common">Bacillus megaterium</name>
    <dbReference type="NCBI Taxonomy" id="1404"/>
    <lineage>
        <taxon>Bacteria</taxon>
        <taxon>Bacillati</taxon>
        <taxon>Bacillota</taxon>
        <taxon>Bacilli</taxon>
        <taxon>Bacillales</taxon>
        <taxon>Bacillaceae</taxon>
        <taxon>Priestia</taxon>
    </lineage>
</organism>
<dbReference type="Pfam" id="PF03848">
    <property type="entry name" value="TehB"/>
    <property type="match status" value="1"/>
</dbReference>
<feature type="domain" description="Tellurite resistance methyltransferase TehB-like" evidence="1">
    <location>
        <begin position="35"/>
        <end position="176"/>
    </location>
</feature>
<reference evidence="2 3" key="2">
    <citation type="submission" date="2020-04" db="EMBL/GenBank/DDBJ databases">
        <authorList>
            <person name="Fomenkov A."/>
            <person name="Anton B.P."/>
            <person name="Roberts R.J."/>
        </authorList>
    </citation>
    <scope>NUCLEOTIDE SEQUENCE [LARGE SCALE GENOMIC DNA]</scope>
    <source>
        <strain evidence="2 3">S2</strain>
    </source>
</reference>
<reference evidence="2 3" key="1">
    <citation type="submission" date="2020-04" db="EMBL/GenBank/DDBJ databases">
        <title>Genome-Wide Identification of 5-Methylcytosine Sites in Bacterial Genomes By High-Throughput Sequencing of MspJI Restriction Fragments.</title>
        <authorList>
            <person name="Wu V."/>
        </authorList>
    </citation>
    <scope>NUCLEOTIDE SEQUENCE [LARGE SCALE GENOMIC DNA]</scope>
    <source>
        <strain evidence="2 3">S2</strain>
    </source>
</reference>
<dbReference type="CDD" id="cd02440">
    <property type="entry name" value="AdoMet_MTases"/>
    <property type="match status" value="1"/>
</dbReference>
<proteinExistence type="predicted"/>
<dbReference type="SUPFAM" id="SSF53335">
    <property type="entry name" value="S-adenosyl-L-methionine-dependent methyltransferases"/>
    <property type="match status" value="1"/>
</dbReference>
<gene>
    <name evidence="2" type="ORF">HFZ78_23450</name>
</gene>
<dbReference type="Proteomes" id="UP000501868">
    <property type="component" value="Chromosome"/>
</dbReference>
<dbReference type="AlphaFoldDB" id="A0A6H1P781"/>
<dbReference type="InterPro" id="IPR015985">
    <property type="entry name" value="TehB-like_dom"/>
</dbReference>
<keyword evidence="2" id="KW-0808">Transferase</keyword>
<keyword evidence="2" id="KW-0489">Methyltransferase</keyword>
<sequence length="189" mass="21605">MNPKNKWNSKYKERINQLEAPMPNERLAILSPYLTGGSALDLACGLGGNSLFLARLNFQVQAIDISDVAVNYLEEIAGKQKLAIFPRLCDLTDMAHLNLNNSSFSLIVITYYLDRSLFPLIKSIVKDNGYFFMETFYKSPKKESQGVSDQYKLLPGELLAEFSDWKVLFYEENEHEGRQTIFCQKQKSV</sequence>
<evidence type="ECO:0000313" key="2">
    <source>
        <dbReference type="EMBL" id="QIZ09292.1"/>
    </source>
</evidence>
<dbReference type="EMBL" id="CP051128">
    <property type="protein sequence ID" value="QIZ09292.1"/>
    <property type="molecule type" value="Genomic_DNA"/>
</dbReference>
<evidence type="ECO:0000313" key="3">
    <source>
        <dbReference type="Proteomes" id="UP000501868"/>
    </source>
</evidence>
<dbReference type="InterPro" id="IPR029063">
    <property type="entry name" value="SAM-dependent_MTases_sf"/>
</dbReference>
<protein>
    <submittedName>
        <fullName evidence="2">Methyltransferase domain-containing protein</fullName>
    </submittedName>
</protein>
<accession>A0A6H1P781</accession>
<name>A0A6H1P781_PRIMG</name>